<evidence type="ECO:0000313" key="2">
    <source>
        <dbReference type="EMBL" id="SHJ97091.1"/>
    </source>
</evidence>
<feature type="chain" id="PRO_5038772048" description="TRAP transporter solute receptor, TAXI family" evidence="1">
    <location>
        <begin position="29"/>
        <end position="308"/>
    </location>
</feature>
<feature type="signal peptide" evidence="1">
    <location>
        <begin position="1"/>
        <end position="28"/>
    </location>
</feature>
<dbReference type="InterPro" id="IPR006311">
    <property type="entry name" value="TAT_signal"/>
</dbReference>
<evidence type="ECO:0000313" key="3">
    <source>
        <dbReference type="Proteomes" id="UP000184363"/>
    </source>
</evidence>
<evidence type="ECO:0008006" key="4">
    <source>
        <dbReference type="Google" id="ProtNLM"/>
    </source>
</evidence>
<organism evidence="2 3">
    <name type="scientific">Pseudonocardia thermophila</name>
    <dbReference type="NCBI Taxonomy" id="1848"/>
    <lineage>
        <taxon>Bacteria</taxon>
        <taxon>Bacillati</taxon>
        <taxon>Actinomycetota</taxon>
        <taxon>Actinomycetes</taxon>
        <taxon>Pseudonocardiales</taxon>
        <taxon>Pseudonocardiaceae</taxon>
        <taxon>Pseudonocardia</taxon>
    </lineage>
</organism>
<evidence type="ECO:0000256" key="1">
    <source>
        <dbReference type="SAM" id="SignalP"/>
    </source>
</evidence>
<dbReference type="EMBL" id="FRAP01000001">
    <property type="protein sequence ID" value="SHJ97091.1"/>
    <property type="molecule type" value="Genomic_DNA"/>
</dbReference>
<dbReference type="RefSeq" id="WP_073455023.1">
    <property type="nucleotide sequence ID" value="NZ_CALGVN010000012.1"/>
</dbReference>
<reference evidence="2 3" key="1">
    <citation type="submission" date="2016-11" db="EMBL/GenBank/DDBJ databases">
        <authorList>
            <person name="Jaros S."/>
            <person name="Januszkiewicz K."/>
            <person name="Wedrychowicz H."/>
        </authorList>
    </citation>
    <scope>NUCLEOTIDE SEQUENCE [LARGE SCALE GENOMIC DNA]</scope>
    <source>
        <strain evidence="2 3">DSM 43832</strain>
    </source>
</reference>
<dbReference type="OrthoDB" id="5582316at2"/>
<name>A0A1M6NMX6_PSETH</name>
<dbReference type="NCBIfam" id="TIGR02122">
    <property type="entry name" value="TRAP_TAXI"/>
    <property type="match status" value="1"/>
</dbReference>
<dbReference type="STRING" id="1848.SAMN05443637_101356"/>
<dbReference type="PROSITE" id="PS51318">
    <property type="entry name" value="TAT"/>
    <property type="match status" value="1"/>
</dbReference>
<gene>
    <name evidence="2" type="ORF">SAMN05443637_101356</name>
</gene>
<proteinExistence type="predicted"/>
<dbReference type="PANTHER" id="PTHR42941">
    <property type="entry name" value="SLL1037 PROTEIN"/>
    <property type="match status" value="1"/>
</dbReference>
<keyword evidence="1" id="KW-0732">Signal</keyword>
<sequence length="308" mass="31202">MSSPISRRRFLCAAGAAALAAGCSSAEAPLAIAAGEQGGAYLEFAGLLAHQLTARGTPAAPVRTAGSVENVALVHAGRATAGLTLADVADGARRGSLAVFGGPVPLVAIGRVYENYMQLIVRAEDDIHGPQDLAGRPISPGAPGSGAAVFGERLLAGVGAVATQLPLRAAVEALEQRRIDALLWSGGIPTPALAELARRRPIRLLPLDGELDRLRAAYGPVYRALGVPAGAYGAAAVTTVGVANLLVCTPDAPDDVVDTIATTLVTAAAELVPGPALGTHYLDLRALIGTGDVPLHPGARAAYRRLHG</sequence>
<accession>A0A1M6NMX6</accession>
<dbReference type="Gene3D" id="3.40.190.10">
    <property type="entry name" value="Periplasmic binding protein-like II"/>
    <property type="match status" value="2"/>
</dbReference>
<dbReference type="Pfam" id="PF16868">
    <property type="entry name" value="NMT1_3"/>
    <property type="match status" value="1"/>
</dbReference>
<dbReference type="InterPro" id="IPR011852">
    <property type="entry name" value="TRAP_TAXI"/>
</dbReference>
<dbReference type="Proteomes" id="UP000184363">
    <property type="component" value="Unassembled WGS sequence"/>
</dbReference>
<keyword evidence="3" id="KW-1185">Reference proteome</keyword>
<dbReference type="PROSITE" id="PS51257">
    <property type="entry name" value="PROKAR_LIPOPROTEIN"/>
    <property type="match status" value="1"/>
</dbReference>
<protein>
    <recommendedName>
        <fullName evidence="4">TRAP transporter solute receptor, TAXI family</fullName>
    </recommendedName>
</protein>
<dbReference type="PANTHER" id="PTHR42941:SF1">
    <property type="entry name" value="SLL1037 PROTEIN"/>
    <property type="match status" value="1"/>
</dbReference>
<dbReference type="SUPFAM" id="SSF53850">
    <property type="entry name" value="Periplasmic binding protein-like II"/>
    <property type="match status" value="1"/>
</dbReference>
<dbReference type="AlphaFoldDB" id="A0A1M6NMX6"/>